<reference evidence="2 3" key="1">
    <citation type="submission" date="2017-12" db="EMBL/GenBank/DDBJ databases">
        <title>Sequencing, de novo assembly and annotation of complete genome of a new Thraustochytrid species, strain FCC1311.</title>
        <authorList>
            <person name="Sedici K."/>
            <person name="Godart F."/>
            <person name="Aiese Cigliano R."/>
            <person name="Sanseverino W."/>
            <person name="Barakat M."/>
            <person name="Ortet P."/>
            <person name="Marechal E."/>
            <person name="Cagnac O."/>
            <person name="Amato A."/>
        </authorList>
    </citation>
    <scope>NUCLEOTIDE SEQUENCE [LARGE SCALE GENOMIC DNA]</scope>
</reference>
<organism evidence="2 3">
    <name type="scientific">Hondaea fermentalgiana</name>
    <dbReference type="NCBI Taxonomy" id="2315210"/>
    <lineage>
        <taxon>Eukaryota</taxon>
        <taxon>Sar</taxon>
        <taxon>Stramenopiles</taxon>
        <taxon>Bigyra</taxon>
        <taxon>Labyrinthulomycetes</taxon>
        <taxon>Thraustochytrida</taxon>
        <taxon>Thraustochytriidae</taxon>
        <taxon>Hondaea</taxon>
    </lineage>
</organism>
<keyword evidence="3" id="KW-1185">Reference proteome</keyword>
<dbReference type="EMBL" id="BEYU01000076">
    <property type="protein sequence ID" value="GBG30478.1"/>
    <property type="molecule type" value="Genomic_DNA"/>
</dbReference>
<evidence type="ECO:0000313" key="3">
    <source>
        <dbReference type="Proteomes" id="UP000241890"/>
    </source>
</evidence>
<dbReference type="Proteomes" id="UP000241890">
    <property type="component" value="Unassembled WGS sequence"/>
</dbReference>
<dbReference type="AlphaFoldDB" id="A0A2R5GL62"/>
<sequence length="205" mass="22922">MERLGWCQFHHPLPDKIVQLDFEGPSRCCFCTLPLPCNVHFPKIGSIIDDPRFTPLLALETEEKHAETDAHESDEIEAQSTEKQASLQENKNVKTRKMTMRSSVKLAAQKKKKPKAAFKTNEIVAAFHQNTWRYAYLLEENLNSGMLTLALKANAKPPSNTVLLVREKVRSLRGIIFETKTQSDAPAKDMISTSLTAPSASEASA</sequence>
<feature type="compositionally biased region" description="Polar residues" evidence="1">
    <location>
        <begin position="78"/>
        <end position="90"/>
    </location>
</feature>
<name>A0A2R5GL62_9STRA</name>
<comment type="caution">
    <text evidence="2">The sequence shown here is derived from an EMBL/GenBank/DDBJ whole genome shotgun (WGS) entry which is preliminary data.</text>
</comment>
<feature type="region of interest" description="Disordered" evidence="1">
    <location>
        <begin position="63"/>
        <end position="92"/>
    </location>
</feature>
<accession>A0A2R5GL62</accession>
<evidence type="ECO:0000313" key="2">
    <source>
        <dbReference type="EMBL" id="GBG30478.1"/>
    </source>
</evidence>
<dbReference type="InParanoid" id="A0A2R5GL62"/>
<evidence type="ECO:0000256" key="1">
    <source>
        <dbReference type="SAM" id="MobiDB-lite"/>
    </source>
</evidence>
<protein>
    <submittedName>
        <fullName evidence="2">Uncharacterized protein</fullName>
    </submittedName>
</protein>
<gene>
    <name evidence="2" type="ORF">FCC1311_066972</name>
</gene>
<feature type="compositionally biased region" description="Basic and acidic residues" evidence="1">
    <location>
        <begin position="63"/>
        <end position="73"/>
    </location>
</feature>
<proteinExistence type="predicted"/>